<evidence type="ECO:0000256" key="7">
    <source>
        <dbReference type="SAM" id="Phobius"/>
    </source>
</evidence>
<evidence type="ECO:0000256" key="4">
    <source>
        <dbReference type="ARBA" id="ARBA00022692"/>
    </source>
</evidence>
<dbReference type="GO" id="GO:0031293">
    <property type="term" value="P:membrane protein intracellular domain proteolysis"/>
    <property type="evidence" value="ECO:0007669"/>
    <property type="project" value="TreeGrafter"/>
</dbReference>
<dbReference type="PANTHER" id="PTHR13325:SF3">
    <property type="entry name" value="MEMBRANE-BOUND TRANSCRIPTION FACTOR SITE-2 PROTEASE"/>
    <property type="match status" value="1"/>
</dbReference>
<dbReference type="CDD" id="cd05709">
    <property type="entry name" value="S2P-M50"/>
    <property type="match status" value="1"/>
</dbReference>
<sequence length="717" mass="79803">MANPFESASWFQVARLRPRLKAHVRVRRHRYRGSVQYVLDDGAAGKAHRFQKGAYRFIGRLDGDRTVEQLWERLVEELGEDAPTQDDVIAALGQLHGSDLLATDMLPDTGELLKRHKKQKRQLLVQNLKSPMSFRVPLVDPDAFLTRTMDLVRPLFGWFGVLLWLTVTGAALMLVGTHWQELTNNIIDRVLSADNLLIMAFCYPLVKTVHELGHGYAAKAWGREVREMGIMMLVLFPVPYVDASAASALPDKWKRALVGAAGMIAELFLAAIAAMLWVVLEPGLARSVAYNIMLIAGISTVLVNGNPLLRFDGYYILADLIEIPNLGSRANRYWADIVNRHIFRTHGMPPFDATPGERRWFLLYAPAAFVARMVMLLGIALIVASKFFLLGVLIALWSLWTGIGLPVWKMFAHVFTSPQLHRNRGFAVRLTMGAVLAAALILFAIPAPHHVNAQGVVWLPDRAHVRAGTAGFITRIAVPEGTVVAPGQLLVETTQPSLETDVAKLDWRRRELQAAADAELGGDMVKRRISQLEIDEADQRLGIQRQRQGELRLFAQAAGQFVLAKAPAPDLPGRHVRQGELIGYVTPGHADVIRIVVPQDDIDLVRRKLRGVRYRIAALPGATYDGAVVREVPGGTRDLPSEALALGNGGTIPIDPTDAGRRKAINRIFLFDVSLPRELRQVPFGTRVHVRFQLGWEPIGWQIGRRLRQMLLSRFNA</sequence>
<evidence type="ECO:0000256" key="1">
    <source>
        <dbReference type="ARBA" id="ARBA00001947"/>
    </source>
</evidence>
<dbReference type="InterPro" id="IPR041881">
    <property type="entry name" value="PqqD_sf"/>
</dbReference>
<accession>A0A2W5L3L4</accession>
<keyword evidence="5 7" id="KW-1133">Transmembrane helix</keyword>
<evidence type="ECO:0000313" key="9">
    <source>
        <dbReference type="EMBL" id="PZQ23766.1"/>
    </source>
</evidence>
<feature type="transmembrane region" description="Helical" evidence="7">
    <location>
        <begin position="426"/>
        <end position="445"/>
    </location>
</feature>
<keyword evidence="6 7" id="KW-0472">Membrane</keyword>
<feature type="transmembrane region" description="Helical" evidence="7">
    <location>
        <begin position="284"/>
        <end position="303"/>
    </location>
</feature>
<feature type="transmembrane region" description="Helical" evidence="7">
    <location>
        <begin position="361"/>
        <end position="381"/>
    </location>
</feature>
<dbReference type="GO" id="GO:0012505">
    <property type="term" value="C:endomembrane system"/>
    <property type="evidence" value="ECO:0007669"/>
    <property type="project" value="UniProtKB-SubCell"/>
</dbReference>
<dbReference type="InterPro" id="IPR008792">
    <property type="entry name" value="PQQD"/>
</dbReference>
<feature type="domain" description="Peptidase M50" evidence="8">
    <location>
        <begin position="208"/>
        <end position="292"/>
    </location>
</feature>
<dbReference type="Gene3D" id="1.10.10.1150">
    <property type="entry name" value="Coenzyme PQQ synthesis protein D (PqqD)"/>
    <property type="match status" value="1"/>
</dbReference>
<comment type="cofactor">
    <cofactor evidence="1">
        <name>Zn(2+)</name>
        <dbReference type="ChEBI" id="CHEBI:29105"/>
    </cofactor>
</comment>
<dbReference type="Pfam" id="PF02163">
    <property type="entry name" value="Peptidase_M50"/>
    <property type="match status" value="1"/>
</dbReference>
<evidence type="ECO:0000256" key="2">
    <source>
        <dbReference type="ARBA" id="ARBA00004127"/>
    </source>
</evidence>
<evidence type="ECO:0000256" key="3">
    <source>
        <dbReference type="ARBA" id="ARBA00007931"/>
    </source>
</evidence>
<proteinExistence type="inferred from homology"/>
<comment type="subcellular location">
    <subcellularLocation>
        <location evidence="2">Endomembrane system</location>
        <topology evidence="2">Multi-pass membrane protein</topology>
    </subcellularLocation>
</comment>
<protein>
    <submittedName>
        <fullName evidence="9">Peptidase M50</fullName>
    </submittedName>
</protein>
<gene>
    <name evidence="9" type="ORF">DI569_03360</name>
</gene>
<evidence type="ECO:0000313" key="10">
    <source>
        <dbReference type="Proteomes" id="UP000248597"/>
    </source>
</evidence>
<comment type="similarity">
    <text evidence="3">Belongs to the peptidase M50B family.</text>
</comment>
<dbReference type="GO" id="GO:0005737">
    <property type="term" value="C:cytoplasm"/>
    <property type="evidence" value="ECO:0007669"/>
    <property type="project" value="TreeGrafter"/>
</dbReference>
<reference evidence="9 10" key="1">
    <citation type="submission" date="2017-08" db="EMBL/GenBank/DDBJ databases">
        <title>Infants hospitalized years apart are colonized by the same room-sourced microbial strains.</title>
        <authorList>
            <person name="Brooks B."/>
            <person name="Olm M.R."/>
            <person name="Firek B.A."/>
            <person name="Baker R."/>
            <person name="Thomas B.C."/>
            <person name="Morowitz M.J."/>
            <person name="Banfield J.F."/>
        </authorList>
    </citation>
    <scope>NUCLEOTIDE SEQUENCE [LARGE SCALE GENOMIC DNA]</scope>
    <source>
        <strain evidence="9">S2_005_003_R2_47</strain>
    </source>
</reference>
<dbReference type="PANTHER" id="PTHR13325">
    <property type="entry name" value="PROTEASE M50 MEMBRANE-BOUND TRANSCRIPTION FACTOR SITE 2 PROTEASE"/>
    <property type="match status" value="1"/>
</dbReference>
<dbReference type="Proteomes" id="UP000248597">
    <property type="component" value="Unassembled WGS sequence"/>
</dbReference>
<name>A0A2W5L3L4_SPHMC</name>
<evidence type="ECO:0000256" key="6">
    <source>
        <dbReference type="ARBA" id="ARBA00023136"/>
    </source>
</evidence>
<feature type="transmembrane region" description="Helical" evidence="7">
    <location>
        <begin position="387"/>
        <end position="405"/>
    </location>
</feature>
<keyword evidence="4 7" id="KW-0812">Transmembrane</keyword>
<dbReference type="InterPro" id="IPR008915">
    <property type="entry name" value="Peptidase_M50"/>
</dbReference>
<feature type="transmembrane region" description="Helical" evidence="7">
    <location>
        <begin position="155"/>
        <end position="175"/>
    </location>
</feature>
<dbReference type="GO" id="GO:0004222">
    <property type="term" value="F:metalloendopeptidase activity"/>
    <property type="evidence" value="ECO:0007669"/>
    <property type="project" value="InterPro"/>
</dbReference>
<comment type="caution">
    <text evidence="9">The sequence shown here is derived from an EMBL/GenBank/DDBJ whole genome shotgun (WGS) entry which is preliminary data.</text>
</comment>
<dbReference type="EMBL" id="QFPJ01000005">
    <property type="protein sequence ID" value="PZQ23766.1"/>
    <property type="molecule type" value="Genomic_DNA"/>
</dbReference>
<feature type="transmembrane region" description="Helical" evidence="7">
    <location>
        <begin position="228"/>
        <end position="249"/>
    </location>
</feature>
<dbReference type="GO" id="GO:0016020">
    <property type="term" value="C:membrane"/>
    <property type="evidence" value="ECO:0007669"/>
    <property type="project" value="InterPro"/>
</dbReference>
<dbReference type="InterPro" id="IPR001193">
    <property type="entry name" value="MBTPS2"/>
</dbReference>
<evidence type="ECO:0000259" key="8">
    <source>
        <dbReference type="Pfam" id="PF02163"/>
    </source>
</evidence>
<dbReference type="AlphaFoldDB" id="A0A2W5L3L4"/>
<evidence type="ECO:0000256" key="5">
    <source>
        <dbReference type="ARBA" id="ARBA00022989"/>
    </source>
</evidence>
<organism evidence="9 10">
    <name type="scientific">Sphingopyxis macrogoltabida</name>
    <name type="common">Sphingomonas macrogoltabidus</name>
    <dbReference type="NCBI Taxonomy" id="33050"/>
    <lineage>
        <taxon>Bacteria</taxon>
        <taxon>Pseudomonadati</taxon>
        <taxon>Pseudomonadota</taxon>
        <taxon>Alphaproteobacteria</taxon>
        <taxon>Sphingomonadales</taxon>
        <taxon>Sphingomonadaceae</taxon>
        <taxon>Sphingopyxis</taxon>
    </lineage>
</organism>
<dbReference type="Pfam" id="PF05402">
    <property type="entry name" value="PqqD"/>
    <property type="match status" value="1"/>
</dbReference>
<feature type="transmembrane region" description="Helical" evidence="7">
    <location>
        <begin position="256"/>
        <end position="278"/>
    </location>
</feature>